<dbReference type="PRINTS" id="PR01415">
    <property type="entry name" value="ANKYRIN"/>
</dbReference>
<dbReference type="PROSITE" id="PS50297">
    <property type="entry name" value="ANK_REP_REGION"/>
    <property type="match status" value="3"/>
</dbReference>
<dbReference type="SUPFAM" id="SSF48403">
    <property type="entry name" value="Ankyrin repeat"/>
    <property type="match status" value="1"/>
</dbReference>
<organism evidence="4 5">
    <name type="scientific">Alectoria fallacina</name>
    <dbReference type="NCBI Taxonomy" id="1903189"/>
    <lineage>
        <taxon>Eukaryota</taxon>
        <taxon>Fungi</taxon>
        <taxon>Dikarya</taxon>
        <taxon>Ascomycota</taxon>
        <taxon>Pezizomycotina</taxon>
        <taxon>Lecanoromycetes</taxon>
        <taxon>OSLEUM clade</taxon>
        <taxon>Lecanoromycetidae</taxon>
        <taxon>Lecanorales</taxon>
        <taxon>Lecanorineae</taxon>
        <taxon>Parmeliaceae</taxon>
        <taxon>Alectoria</taxon>
    </lineage>
</organism>
<keyword evidence="1" id="KW-0677">Repeat</keyword>
<keyword evidence="2 3" id="KW-0040">ANK repeat</keyword>
<dbReference type="PANTHER" id="PTHR24173">
    <property type="entry name" value="ANKYRIN REPEAT CONTAINING"/>
    <property type="match status" value="1"/>
</dbReference>
<comment type="caution">
    <text evidence="4">The sequence shown here is derived from an EMBL/GenBank/DDBJ whole genome shotgun (WGS) entry which is preliminary data.</text>
</comment>
<dbReference type="PROSITE" id="PS50088">
    <property type="entry name" value="ANK_REPEAT"/>
    <property type="match status" value="3"/>
</dbReference>
<sequence>MTACATGEQLLATKLIDHGANIRAISHTGKTPLHRAAFEGKAHMIPLLIANGAALEAKTLGKYQGFTPLHMAAGSPSDASDTVELLLQAGADKDATSEYLSTPLHIASKNHNKACLSCLLRYGANPNAADRRGWTSLDSAMGHMEICKALLDHGANPTISIKNVGNTPSGVHMENDLSSTRKKSIFTLLKEHEKTWKQSSKK</sequence>
<feature type="repeat" description="ANK" evidence="3">
    <location>
        <begin position="28"/>
        <end position="60"/>
    </location>
</feature>
<proteinExistence type="predicted"/>
<dbReference type="OrthoDB" id="341259at2759"/>
<accession>A0A8H3PLG2</accession>
<protein>
    <submittedName>
        <fullName evidence="4">Ankyrin repeat and SOCS box protein 3</fullName>
    </submittedName>
</protein>
<feature type="repeat" description="ANK" evidence="3">
    <location>
        <begin position="99"/>
        <end position="131"/>
    </location>
</feature>
<dbReference type="AlphaFoldDB" id="A0A8H3PLG2"/>
<dbReference type="PANTHER" id="PTHR24173:SF74">
    <property type="entry name" value="ANKYRIN REPEAT DOMAIN-CONTAINING PROTEIN 16"/>
    <property type="match status" value="1"/>
</dbReference>
<name>A0A8H3PLG2_9LECA</name>
<evidence type="ECO:0000256" key="3">
    <source>
        <dbReference type="PROSITE-ProRule" id="PRU00023"/>
    </source>
</evidence>
<dbReference type="InterPro" id="IPR002110">
    <property type="entry name" value="Ankyrin_rpt"/>
</dbReference>
<dbReference type="InterPro" id="IPR036770">
    <property type="entry name" value="Ankyrin_rpt-contain_sf"/>
</dbReference>
<keyword evidence="5" id="KW-1185">Reference proteome</keyword>
<evidence type="ECO:0000256" key="2">
    <source>
        <dbReference type="ARBA" id="ARBA00023043"/>
    </source>
</evidence>
<evidence type="ECO:0000313" key="5">
    <source>
        <dbReference type="Proteomes" id="UP000664203"/>
    </source>
</evidence>
<dbReference type="Gene3D" id="1.25.40.20">
    <property type="entry name" value="Ankyrin repeat-containing domain"/>
    <property type="match status" value="1"/>
</dbReference>
<evidence type="ECO:0000256" key="1">
    <source>
        <dbReference type="ARBA" id="ARBA00022737"/>
    </source>
</evidence>
<dbReference type="EMBL" id="CAJPDR010001214">
    <property type="protein sequence ID" value="CAF9943730.1"/>
    <property type="molecule type" value="Genomic_DNA"/>
</dbReference>
<dbReference type="Proteomes" id="UP000664203">
    <property type="component" value="Unassembled WGS sequence"/>
</dbReference>
<dbReference type="Pfam" id="PF13637">
    <property type="entry name" value="Ank_4"/>
    <property type="match status" value="1"/>
</dbReference>
<reference evidence="4" key="1">
    <citation type="submission" date="2021-03" db="EMBL/GenBank/DDBJ databases">
        <authorList>
            <person name="Tagirdzhanova G."/>
        </authorList>
    </citation>
    <scope>NUCLEOTIDE SEQUENCE</scope>
</reference>
<gene>
    <name evidence="4" type="primary">ASB3</name>
    <name evidence="4" type="ORF">ALECFALPRED_001155</name>
</gene>
<dbReference type="SMART" id="SM00248">
    <property type="entry name" value="ANK"/>
    <property type="match status" value="4"/>
</dbReference>
<feature type="repeat" description="ANK" evidence="3">
    <location>
        <begin position="64"/>
        <end position="98"/>
    </location>
</feature>
<evidence type="ECO:0000313" key="4">
    <source>
        <dbReference type="EMBL" id="CAF9943730.1"/>
    </source>
</evidence>
<dbReference type="Pfam" id="PF12796">
    <property type="entry name" value="Ank_2"/>
    <property type="match status" value="1"/>
</dbReference>